<keyword evidence="9" id="KW-1185">Reference proteome</keyword>
<evidence type="ECO:0000313" key="8">
    <source>
        <dbReference type="EMBL" id="GAA4316829.1"/>
    </source>
</evidence>
<dbReference type="InterPro" id="IPR033985">
    <property type="entry name" value="SusD-like_N"/>
</dbReference>
<accession>A0ABP8G4E8</accession>
<dbReference type="CDD" id="cd08977">
    <property type="entry name" value="SusD"/>
    <property type="match status" value="1"/>
</dbReference>
<comment type="caution">
    <text evidence="8">The sequence shown here is derived from an EMBL/GenBank/DDBJ whole genome shotgun (WGS) entry which is preliminary data.</text>
</comment>
<evidence type="ECO:0000259" key="6">
    <source>
        <dbReference type="Pfam" id="PF07980"/>
    </source>
</evidence>
<keyword evidence="5" id="KW-0998">Cell outer membrane</keyword>
<dbReference type="RefSeq" id="WP_344980511.1">
    <property type="nucleotide sequence ID" value="NZ_BAABFN010000018.1"/>
</dbReference>
<dbReference type="InterPro" id="IPR011990">
    <property type="entry name" value="TPR-like_helical_dom_sf"/>
</dbReference>
<dbReference type="Gene3D" id="1.25.40.390">
    <property type="match status" value="1"/>
</dbReference>
<feature type="domain" description="SusD-like N-terminal" evidence="7">
    <location>
        <begin position="92"/>
        <end position="214"/>
    </location>
</feature>
<reference evidence="9" key="1">
    <citation type="journal article" date="2019" name="Int. J. Syst. Evol. Microbiol.">
        <title>The Global Catalogue of Microorganisms (GCM) 10K type strain sequencing project: providing services to taxonomists for standard genome sequencing and annotation.</title>
        <authorList>
            <consortium name="The Broad Institute Genomics Platform"/>
            <consortium name="The Broad Institute Genome Sequencing Center for Infectious Disease"/>
            <person name="Wu L."/>
            <person name="Ma J."/>
        </authorList>
    </citation>
    <scope>NUCLEOTIDE SEQUENCE [LARGE SCALE GENOMIC DNA]</scope>
    <source>
        <strain evidence="9">JCM 17664</strain>
    </source>
</reference>
<evidence type="ECO:0000256" key="1">
    <source>
        <dbReference type="ARBA" id="ARBA00004442"/>
    </source>
</evidence>
<dbReference type="SUPFAM" id="SSF48452">
    <property type="entry name" value="TPR-like"/>
    <property type="match status" value="1"/>
</dbReference>
<keyword evidence="3" id="KW-0732">Signal</keyword>
<evidence type="ECO:0000256" key="2">
    <source>
        <dbReference type="ARBA" id="ARBA00006275"/>
    </source>
</evidence>
<name>A0ABP8G4E8_9BACT</name>
<evidence type="ECO:0000256" key="4">
    <source>
        <dbReference type="ARBA" id="ARBA00023136"/>
    </source>
</evidence>
<evidence type="ECO:0000313" key="9">
    <source>
        <dbReference type="Proteomes" id="UP001501207"/>
    </source>
</evidence>
<gene>
    <name evidence="8" type="ORF">GCM10023143_28560</name>
</gene>
<dbReference type="Pfam" id="PF14322">
    <property type="entry name" value="SusD-like_3"/>
    <property type="match status" value="1"/>
</dbReference>
<dbReference type="EMBL" id="BAABFN010000018">
    <property type="protein sequence ID" value="GAA4316829.1"/>
    <property type="molecule type" value="Genomic_DNA"/>
</dbReference>
<comment type="subcellular location">
    <subcellularLocation>
        <location evidence="1">Cell outer membrane</location>
    </subcellularLocation>
</comment>
<keyword evidence="4" id="KW-0472">Membrane</keyword>
<dbReference type="Pfam" id="PF07980">
    <property type="entry name" value="SusD_RagB"/>
    <property type="match status" value="1"/>
</dbReference>
<dbReference type="InterPro" id="IPR012944">
    <property type="entry name" value="SusD_RagB_dom"/>
</dbReference>
<sequence length="487" mass="54713">MKQVILNIALCTVLIICFSSCKNYLDEIPKDRISESTYYNNLESAQGAINAIYSPIRKGGLNGPYFLQMDIKADYGYGRGSTAPIGEYKTLDQVNIARTDGLWADFYRSINYANIAIEKIPQITTIDEDTRNALVAEAKFMRAFCYYHLVINWGAVPLYLDTRHEDTKRAAVKDVYDAIVADLTEGENSLPSTPAQFGHPTKWAAKAFLAQIYLTLGQWDDAQKKALEVIQSKAFSLVGVSKPEDFDNVFGASANGTSEEIFYLKFNHQDGWGWPLNLLWTATQFAPFGNYVIYETPDNPFIRNWNDNDLRKQYDLFTEYIDPATGKVTPLPSSTPVLCSKFRDPGATGITGFGNDYPFLRYADVLTLYAEADAMAENGPSALAIECLNKVKRRGYGYPFDVASPVDYPSTGWTAESFRDTVLQERGYEHFMEGKRWEDLRRTKKAASVILHAKGIAVQQSAYLWPIPQQEIDTNPALSPDDQNPGY</sequence>
<dbReference type="Proteomes" id="UP001501207">
    <property type="component" value="Unassembled WGS sequence"/>
</dbReference>
<proteinExistence type="inferred from homology"/>
<organism evidence="8 9">
    <name type="scientific">Compostibacter hankyongensis</name>
    <dbReference type="NCBI Taxonomy" id="1007089"/>
    <lineage>
        <taxon>Bacteria</taxon>
        <taxon>Pseudomonadati</taxon>
        <taxon>Bacteroidota</taxon>
        <taxon>Chitinophagia</taxon>
        <taxon>Chitinophagales</taxon>
        <taxon>Chitinophagaceae</taxon>
        <taxon>Compostibacter</taxon>
    </lineage>
</organism>
<evidence type="ECO:0000259" key="7">
    <source>
        <dbReference type="Pfam" id="PF14322"/>
    </source>
</evidence>
<evidence type="ECO:0000256" key="3">
    <source>
        <dbReference type="ARBA" id="ARBA00022729"/>
    </source>
</evidence>
<comment type="similarity">
    <text evidence="2">Belongs to the SusD family.</text>
</comment>
<feature type="domain" description="RagB/SusD" evidence="6">
    <location>
        <begin position="319"/>
        <end position="487"/>
    </location>
</feature>
<evidence type="ECO:0000256" key="5">
    <source>
        <dbReference type="ARBA" id="ARBA00023237"/>
    </source>
</evidence>
<protein>
    <submittedName>
        <fullName evidence="8">RagB/SusD family nutrient uptake outer membrane protein</fullName>
    </submittedName>
</protein>